<gene>
    <name evidence="2" type="ORF">LWI28_001766</name>
</gene>
<keyword evidence="3" id="KW-1185">Reference proteome</keyword>
<feature type="chain" id="PRO_5042135177" evidence="1">
    <location>
        <begin position="16"/>
        <end position="77"/>
    </location>
</feature>
<accession>A0AAD5IBK2</accession>
<dbReference type="Gene3D" id="2.40.70.10">
    <property type="entry name" value="Acid Proteases"/>
    <property type="match status" value="1"/>
</dbReference>
<feature type="signal peptide" evidence="1">
    <location>
        <begin position="1"/>
        <end position="15"/>
    </location>
</feature>
<protein>
    <submittedName>
        <fullName evidence="2">Uncharacterized protein</fullName>
    </submittedName>
</protein>
<proteinExistence type="predicted"/>
<reference evidence="2" key="2">
    <citation type="submission" date="2023-02" db="EMBL/GenBank/DDBJ databases">
        <authorList>
            <person name="Swenson N.G."/>
            <person name="Wegrzyn J.L."/>
            <person name="Mcevoy S.L."/>
        </authorList>
    </citation>
    <scope>NUCLEOTIDE SEQUENCE</scope>
    <source>
        <strain evidence="2">91603</strain>
        <tissue evidence="2">Leaf</tissue>
    </source>
</reference>
<sequence length="77" mass="8432">MQLLLVRFLSNSGLGQDCEENKCTYRVESGDETSSSGYLSIERLTIRSASGRSTIAVNDICLDVGKTTPMYLILNPV</sequence>
<evidence type="ECO:0000313" key="3">
    <source>
        <dbReference type="Proteomes" id="UP001064489"/>
    </source>
</evidence>
<dbReference type="AlphaFoldDB" id="A0AAD5IBK2"/>
<comment type="caution">
    <text evidence="2">The sequence shown here is derived from an EMBL/GenBank/DDBJ whole genome shotgun (WGS) entry which is preliminary data.</text>
</comment>
<keyword evidence="1" id="KW-0732">Signal</keyword>
<evidence type="ECO:0000256" key="1">
    <source>
        <dbReference type="SAM" id="SignalP"/>
    </source>
</evidence>
<dbReference type="Proteomes" id="UP001064489">
    <property type="component" value="Chromosome 2"/>
</dbReference>
<evidence type="ECO:0000313" key="2">
    <source>
        <dbReference type="EMBL" id="KAI9159770.1"/>
    </source>
</evidence>
<organism evidence="2 3">
    <name type="scientific">Acer negundo</name>
    <name type="common">Box elder</name>
    <dbReference type="NCBI Taxonomy" id="4023"/>
    <lineage>
        <taxon>Eukaryota</taxon>
        <taxon>Viridiplantae</taxon>
        <taxon>Streptophyta</taxon>
        <taxon>Embryophyta</taxon>
        <taxon>Tracheophyta</taxon>
        <taxon>Spermatophyta</taxon>
        <taxon>Magnoliopsida</taxon>
        <taxon>eudicotyledons</taxon>
        <taxon>Gunneridae</taxon>
        <taxon>Pentapetalae</taxon>
        <taxon>rosids</taxon>
        <taxon>malvids</taxon>
        <taxon>Sapindales</taxon>
        <taxon>Sapindaceae</taxon>
        <taxon>Hippocastanoideae</taxon>
        <taxon>Acereae</taxon>
        <taxon>Acer</taxon>
    </lineage>
</organism>
<dbReference type="InterPro" id="IPR021109">
    <property type="entry name" value="Peptidase_aspartic_dom_sf"/>
</dbReference>
<name>A0AAD5IBK2_ACENE</name>
<reference evidence="2" key="1">
    <citation type="journal article" date="2022" name="Plant J.">
        <title>Strategies of tolerance reflected in two North American maple genomes.</title>
        <authorList>
            <person name="McEvoy S.L."/>
            <person name="Sezen U.U."/>
            <person name="Trouern-Trend A."/>
            <person name="McMahon S.M."/>
            <person name="Schaberg P.G."/>
            <person name="Yang J."/>
            <person name="Wegrzyn J.L."/>
            <person name="Swenson N.G."/>
        </authorList>
    </citation>
    <scope>NUCLEOTIDE SEQUENCE</scope>
    <source>
        <strain evidence="2">91603</strain>
    </source>
</reference>
<dbReference type="EMBL" id="JAJSOW010000106">
    <property type="protein sequence ID" value="KAI9159770.1"/>
    <property type="molecule type" value="Genomic_DNA"/>
</dbReference>